<gene>
    <name evidence="2" type="ORF">Fuma_04499</name>
</gene>
<proteinExistence type="predicted"/>
<organism evidence="2 3">
    <name type="scientific">Fuerstiella marisgermanici</name>
    <dbReference type="NCBI Taxonomy" id="1891926"/>
    <lineage>
        <taxon>Bacteria</taxon>
        <taxon>Pseudomonadati</taxon>
        <taxon>Planctomycetota</taxon>
        <taxon>Planctomycetia</taxon>
        <taxon>Planctomycetales</taxon>
        <taxon>Planctomycetaceae</taxon>
        <taxon>Fuerstiella</taxon>
    </lineage>
</organism>
<dbReference type="KEGG" id="fmr:Fuma_04499"/>
<accession>A0A1P8WLB6</accession>
<dbReference type="AlphaFoldDB" id="A0A1P8WLB6"/>
<evidence type="ECO:0000256" key="1">
    <source>
        <dbReference type="SAM" id="MobiDB-lite"/>
    </source>
</evidence>
<keyword evidence="3" id="KW-1185">Reference proteome</keyword>
<dbReference type="Proteomes" id="UP000187735">
    <property type="component" value="Chromosome"/>
</dbReference>
<feature type="compositionally biased region" description="Basic and acidic residues" evidence="1">
    <location>
        <begin position="56"/>
        <end position="65"/>
    </location>
</feature>
<reference evidence="2 3" key="1">
    <citation type="journal article" date="2016" name="Front. Microbiol.">
        <title>Fuerstia marisgermanicae gen. nov., sp. nov., an Unusual Member of the Phylum Planctomycetes from the German Wadden Sea.</title>
        <authorList>
            <person name="Kohn T."/>
            <person name="Heuer A."/>
            <person name="Jogler M."/>
            <person name="Vollmers J."/>
            <person name="Boedeker C."/>
            <person name="Bunk B."/>
            <person name="Rast P."/>
            <person name="Borchert D."/>
            <person name="Glockner I."/>
            <person name="Freese H.M."/>
            <person name="Klenk H.P."/>
            <person name="Overmann J."/>
            <person name="Kaster A.K."/>
            <person name="Rohde M."/>
            <person name="Wiegand S."/>
            <person name="Jogler C."/>
        </authorList>
    </citation>
    <scope>NUCLEOTIDE SEQUENCE [LARGE SCALE GENOMIC DNA]</scope>
    <source>
        <strain evidence="2 3">NH11</strain>
    </source>
</reference>
<feature type="region of interest" description="Disordered" evidence="1">
    <location>
        <begin position="54"/>
        <end position="74"/>
    </location>
</feature>
<evidence type="ECO:0000313" key="2">
    <source>
        <dbReference type="EMBL" id="APZ94849.1"/>
    </source>
</evidence>
<dbReference type="STRING" id="1891926.Fuma_04499"/>
<sequence length="133" mass="14856">MPVSFRHLKSRETKDRVKAVRSPCANMPEQMFRCVGSCWFCRLIASLMTGSVSSEKTARSGDPHRSLTRFRPEMGAGGGFVDSCRNNFREFPGNDEVAQETHWIRPGDSGLITVSPLENVIVGVFSPVHSRDR</sequence>
<dbReference type="EMBL" id="CP017641">
    <property type="protein sequence ID" value="APZ94849.1"/>
    <property type="molecule type" value="Genomic_DNA"/>
</dbReference>
<protein>
    <submittedName>
        <fullName evidence="2">Uncharacterized protein</fullName>
    </submittedName>
</protein>
<evidence type="ECO:0000313" key="3">
    <source>
        <dbReference type="Proteomes" id="UP000187735"/>
    </source>
</evidence>
<name>A0A1P8WLB6_9PLAN</name>